<evidence type="ECO:0000256" key="1">
    <source>
        <dbReference type="SAM" id="MobiDB-lite"/>
    </source>
</evidence>
<dbReference type="OMA" id="MRECTFH"/>
<dbReference type="PANTHER" id="PTHR37028:SF8">
    <property type="entry name" value="200 KDA ANTIGEN P200"/>
    <property type="match status" value="1"/>
</dbReference>
<organism evidence="2 3">
    <name type="scientific">Leptomonas pyrrhocoris</name>
    <name type="common">Firebug parasite</name>
    <dbReference type="NCBI Taxonomy" id="157538"/>
    <lineage>
        <taxon>Eukaryota</taxon>
        <taxon>Discoba</taxon>
        <taxon>Euglenozoa</taxon>
        <taxon>Kinetoplastea</taxon>
        <taxon>Metakinetoplastina</taxon>
        <taxon>Trypanosomatida</taxon>
        <taxon>Trypanosomatidae</taxon>
        <taxon>Leishmaniinae</taxon>
        <taxon>Leptomonas</taxon>
    </lineage>
</organism>
<proteinExistence type="predicted"/>
<reference evidence="2 3" key="1">
    <citation type="submission" date="2015-07" db="EMBL/GenBank/DDBJ databases">
        <title>High-quality genome of monoxenous trypanosomatid Leptomonas pyrrhocoris.</title>
        <authorList>
            <person name="Flegontov P."/>
            <person name="Butenko A."/>
            <person name="Firsov S."/>
            <person name="Vlcek C."/>
            <person name="Logacheva M.D."/>
            <person name="Field M."/>
            <person name="Filatov D."/>
            <person name="Flegontova O."/>
            <person name="Gerasimov E."/>
            <person name="Jackson A.P."/>
            <person name="Kelly S."/>
            <person name="Opperdoes F."/>
            <person name="O'Reilly A."/>
            <person name="Votypka J."/>
            <person name="Yurchenko V."/>
            <person name="Lukes J."/>
        </authorList>
    </citation>
    <scope>NUCLEOTIDE SEQUENCE [LARGE SCALE GENOMIC DNA]</scope>
    <source>
        <strain evidence="2">H10</strain>
    </source>
</reference>
<gene>
    <name evidence="2" type="ORF">ABB37_07858</name>
</gene>
<comment type="caution">
    <text evidence="2">The sequence shown here is derived from an EMBL/GenBank/DDBJ whole genome shotgun (WGS) entry which is preliminary data.</text>
</comment>
<evidence type="ECO:0000313" key="3">
    <source>
        <dbReference type="Proteomes" id="UP000037923"/>
    </source>
</evidence>
<dbReference type="PANTHER" id="PTHR37028">
    <property type="entry name" value="UNNAMED PRODUCT-RELATED"/>
    <property type="match status" value="1"/>
</dbReference>
<sequence>MQPLHLSHRSSPPVEERLLQYGRLYNEKLQQAQAVRRQQEEAAAAEVARPTSPLHPRCLFAPTPSLHANAEVARRRRAKRLAEYIAERETQQSRHPAILPASRNMAAALRQREQWEGLSVGELLHARQKVHEERMEEKRREEAAKLTFRPAVSEHTKRLKVSEPVVERLYAPRHTTVAATSSPAKKCGAVLADVTNRHNSSVSMKPTSASAATYQRLYHDAVSRRTHSETQDKLKQVRSSSAFRPQIDPISSLIASQSEDTVHARLIRSKAPPDSNRYVNPEETFAPRTNRTATSQKSHNSLPRRSEMWLRRRGDRLRHFVKERHEAEMRECTFHPRTNRGPASSCPWGMSDSADTPLSSSADLIESTEELLSHIGLDEPALFQDSPQQDSSPHWADVLRSTVPDDLLDLLEEAELTSYDSRRPSLP</sequence>
<dbReference type="VEuPathDB" id="TriTrypDB:LpyrH10_20_1810"/>
<protein>
    <submittedName>
        <fullName evidence="2">Uncharacterized protein</fullName>
    </submittedName>
</protein>
<dbReference type="GeneID" id="26908143"/>
<dbReference type="EMBL" id="LGTL01000020">
    <property type="protein sequence ID" value="KPA76574.1"/>
    <property type="molecule type" value="Genomic_DNA"/>
</dbReference>
<dbReference type="RefSeq" id="XP_015655013.1">
    <property type="nucleotide sequence ID" value="XM_015806649.1"/>
</dbReference>
<dbReference type="Proteomes" id="UP000037923">
    <property type="component" value="Unassembled WGS sequence"/>
</dbReference>
<accession>A0A0N1J4G9</accession>
<feature type="region of interest" description="Disordered" evidence="1">
    <location>
        <begin position="335"/>
        <end position="360"/>
    </location>
</feature>
<keyword evidence="3" id="KW-1185">Reference proteome</keyword>
<dbReference type="OrthoDB" id="272969at2759"/>
<evidence type="ECO:0000313" key="2">
    <source>
        <dbReference type="EMBL" id="KPA76574.1"/>
    </source>
</evidence>
<name>A0A0N1J4G9_LEPPY</name>
<dbReference type="AlphaFoldDB" id="A0A0N1J4G9"/>